<keyword evidence="8" id="KW-1185">Reference proteome</keyword>
<dbReference type="Pfam" id="PF02656">
    <property type="entry name" value="DUF202"/>
    <property type="match status" value="1"/>
</dbReference>
<keyword evidence="3 5" id="KW-1133">Transmembrane helix</keyword>
<proteinExistence type="predicted"/>
<evidence type="ECO:0000313" key="7">
    <source>
        <dbReference type="EMBL" id="SDM46508.1"/>
    </source>
</evidence>
<dbReference type="STRING" id="1137991.SAMN05660642_02493"/>
<evidence type="ECO:0000256" key="4">
    <source>
        <dbReference type="ARBA" id="ARBA00023136"/>
    </source>
</evidence>
<gene>
    <name evidence="7" type="ORF">SAMN05660642_02493</name>
</gene>
<dbReference type="EMBL" id="FNHE01000006">
    <property type="protein sequence ID" value="SDM46508.1"/>
    <property type="molecule type" value="Genomic_DNA"/>
</dbReference>
<sequence length="105" mass="10424">MSSRQTQPERTVLSWQRTGLGVLALAGLLARAAVTDGAPVRLAVAGGVALLGLGVLGGLTPVRARAVDRALDRGTGVAVPRLALAVTAVVVAVAGVALVAVLSPR</sequence>
<evidence type="ECO:0000259" key="6">
    <source>
        <dbReference type="Pfam" id="PF02656"/>
    </source>
</evidence>
<accession>A0A1G9TFZ4</accession>
<dbReference type="RefSeq" id="WP_091218515.1">
    <property type="nucleotide sequence ID" value="NZ_FNHE01000006.1"/>
</dbReference>
<protein>
    <submittedName>
        <fullName evidence="7">Uncharacterized membrane protein YidH, DUF202 family</fullName>
    </submittedName>
</protein>
<feature type="transmembrane region" description="Helical" evidence="5">
    <location>
        <begin position="82"/>
        <end position="102"/>
    </location>
</feature>
<evidence type="ECO:0000256" key="2">
    <source>
        <dbReference type="ARBA" id="ARBA00022692"/>
    </source>
</evidence>
<dbReference type="GO" id="GO:0012505">
    <property type="term" value="C:endomembrane system"/>
    <property type="evidence" value="ECO:0007669"/>
    <property type="project" value="UniProtKB-SubCell"/>
</dbReference>
<comment type="subcellular location">
    <subcellularLocation>
        <location evidence="1">Endomembrane system</location>
        <topology evidence="1">Multi-pass membrane protein</topology>
    </subcellularLocation>
</comment>
<dbReference type="AlphaFoldDB" id="A0A1G9TFZ4"/>
<feature type="transmembrane region" description="Helical" evidence="5">
    <location>
        <begin position="42"/>
        <end position="62"/>
    </location>
</feature>
<evidence type="ECO:0000313" key="8">
    <source>
        <dbReference type="Proteomes" id="UP000198680"/>
    </source>
</evidence>
<evidence type="ECO:0000256" key="5">
    <source>
        <dbReference type="SAM" id="Phobius"/>
    </source>
</evidence>
<organism evidence="7 8">
    <name type="scientific">Geodermatophilus siccatus</name>
    <dbReference type="NCBI Taxonomy" id="1137991"/>
    <lineage>
        <taxon>Bacteria</taxon>
        <taxon>Bacillati</taxon>
        <taxon>Actinomycetota</taxon>
        <taxon>Actinomycetes</taxon>
        <taxon>Geodermatophilales</taxon>
        <taxon>Geodermatophilaceae</taxon>
        <taxon>Geodermatophilus</taxon>
    </lineage>
</organism>
<evidence type="ECO:0000256" key="3">
    <source>
        <dbReference type="ARBA" id="ARBA00022989"/>
    </source>
</evidence>
<keyword evidence="4 5" id="KW-0472">Membrane</keyword>
<keyword evidence="2 5" id="KW-0812">Transmembrane</keyword>
<dbReference type="Proteomes" id="UP000198680">
    <property type="component" value="Unassembled WGS sequence"/>
</dbReference>
<evidence type="ECO:0000256" key="1">
    <source>
        <dbReference type="ARBA" id="ARBA00004127"/>
    </source>
</evidence>
<dbReference type="InterPro" id="IPR003807">
    <property type="entry name" value="DUF202"/>
</dbReference>
<reference evidence="8" key="1">
    <citation type="submission" date="2016-10" db="EMBL/GenBank/DDBJ databases">
        <authorList>
            <person name="Varghese N."/>
            <person name="Submissions S."/>
        </authorList>
    </citation>
    <scope>NUCLEOTIDE SEQUENCE [LARGE SCALE GENOMIC DNA]</scope>
    <source>
        <strain evidence="8">DSM 45419</strain>
    </source>
</reference>
<feature type="domain" description="DUF202" evidence="6">
    <location>
        <begin position="7"/>
        <end position="56"/>
    </location>
</feature>
<name>A0A1G9TFZ4_9ACTN</name>